<dbReference type="FunCoup" id="G8Y924">
    <property type="interactions" value="163"/>
</dbReference>
<feature type="domain" description="FATC" evidence="20">
    <location>
        <begin position="2860"/>
        <end position="2892"/>
    </location>
</feature>
<dbReference type="PROSITE" id="PS00916">
    <property type="entry name" value="PI3_4_KINASE_2"/>
    <property type="match status" value="1"/>
</dbReference>
<keyword evidence="16" id="KW-0156">Chromatin regulator</keyword>
<evidence type="ECO:0000256" key="5">
    <source>
        <dbReference type="ARBA" id="ARBA00014619"/>
    </source>
</evidence>
<dbReference type="SMART" id="SM01343">
    <property type="entry name" value="FATC"/>
    <property type="match status" value="1"/>
</dbReference>
<evidence type="ECO:0000256" key="4">
    <source>
        <dbReference type="ARBA" id="ARBA00012513"/>
    </source>
</evidence>
<evidence type="ECO:0000256" key="15">
    <source>
        <dbReference type="ARBA" id="ARBA00048679"/>
    </source>
</evidence>
<dbReference type="InterPro" id="IPR003152">
    <property type="entry name" value="FATC_dom"/>
</dbReference>
<dbReference type="GO" id="GO:0035556">
    <property type="term" value="P:intracellular signal transduction"/>
    <property type="evidence" value="ECO:0007669"/>
    <property type="project" value="UniProtKB-ARBA"/>
</dbReference>
<evidence type="ECO:0000313" key="21">
    <source>
        <dbReference type="EMBL" id="CCE83938.1"/>
    </source>
</evidence>
<dbReference type="PROSITE" id="PS51189">
    <property type="entry name" value="FAT"/>
    <property type="match status" value="1"/>
</dbReference>
<dbReference type="SMART" id="SM01342">
    <property type="entry name" value="TAN"/>
    <property type="match status" value="1"/>
</dbReference>
<evidence type="ECO:0000256" key="17">
    <source>
        <dbReference type="SAM" id="MobiDB-lite"/>
    </source>
</evidence>
<evidence type="ECO:0000259" key="19">
    <source>
        <dbReference type="PROSITE" id="PS51189"/>
    </source>
</evidence>
<feature type="region of interest" description="Disordered" evidence="17">
    <location>
        <begin position="313"/>
        <end position="335"/>
    </location>
</feature>
<gene>
    <name evidence="21" type="primary">Piso0_004535</name>
    <name evidence="21" type="ORF">GNLVRS01_PISO0K19018g</name>
    <name evidence="22" type="ORF">GNLVRS01_PISO0L19019g</name>
</gene>
<dbReference type="PANTHER" id="PTHR37079">
    <property type="entry name" value="SERINE/THREONINE-PROTEIN KINASE ATM"/>
    <property type="match status" value="1"/>
</dbReference>
<evidence type="ECO:0000256" key="3">
    <source>
        <dbReference type="ARBA" id="ARBA00010769"/>
    </source>
</evidence>
<proteinExistence type="inferred from homology"/>
<keyword evidence="11 16" id="KW-0067">ATP-binding</keyword>
<evidence type="ECO:0000256" key="7">
    <source>
        <dbReference type="ARBA" id="ARBA00022679"/>
    </source>
</evidence>
<dbReference type="Pfam" id="PF02260">
    <property type="entry name" value="FATC"/>
    <property type="match status" value="1"/>
</dbReference>
<dbReference type="SUPFAM" id="SSF56112">
    <property type="entry name" value="Protein kinase-like (PK-like)"/>
    <property type="match status" value="1"/>
</dbReference>
<dbReference type="EMBL" id="FO082048">
    <property type="protein sequence ID" value="CCE84969.1"/>
    <property type="molecule type" value="Genomic_DNA"/>
</dbReference>
<dbReference type="GO" id="GO:0005634">
    <property type="term" value="C:nucleus"/>
    <property type="evidence" value="ECO:0007669"/>
    <property type="project" value="UniProtKB-SubCell"/>
</dbReference>
<dbReference type="InterPro" id="IPR036940">
    <property type="entry name" value="PI3/4_kinase_cat_sf"/>
</dbReference>
<evidence type="ECO:0000256" key="2">
    <source>
        <dbReference type="ARBA" id="ARBA00004574"/>
    </source>
</evidence>
<evidence type="ECO:0000256" key="1">
    <source>
        <dbReference type="ARBA" id="ARBA00004123"/>
    </source>
</evidence>
<dbReference type="OrthoDB" id="381190at2759"/>
<evidence type="ECO:0000313" key="23">
    <source>
        <dbReference type="Proteomes" id="UP000005222"/>
    </source>
</evidence>
<keyword evidence="7 16" id="KW-0808">Transferase</keyword>
<protein>
    <recommendedName>
        <fullName evidence="5 16">Serine/threonine-protein kinase Tel1</fullName>
        <ecNumber evidence="4 16">2.7.11.1</ecNumber>
    </recommendedName>
</protein>
<keyword evidence="12 16" id="KW-0779">Telomere</keyword>
<comment type="catalytic activity">
    <reaction evidence="15">
        <text>L-seryl-[protein] + ATP = O-phospho-L-seryl-[protein] + ADP + H(+)</text>
        <dbReference type="Rhea" id="RHEA:17989"/>
        <dbReference type="Rhea" id="RHEA-COMP:9863"/>
        <dbReference type="Rhea" id="RHEA-COMP:11604"/>
        <dbReference type="ChEBI" id="CHEBI:15378"/>
        <dbReference type="ChEBI" id="CHEBI:29999"/>
        <dbReference type="ChEBI" id="CHEBI:30616"/>
        <dbReference type="ChEBI" id="CHEBI:83421"/>
        <dbReference type="ChEBI" id="CHEBI:456216"/>
        <dbReference type="EC" id="2.7.11.1"/>
    </reaction>
</comment>
<accession>G8Y924</accession>
<dbReference type="EMBL" id="FO082049">
    <property type="protein sequence ID" value="CCE83938.1"/>
    <property type="molecule type" value="Genomic_DNA"/>
</dbReference>
<keyword evidence="9 16" id="KW-0227">DNA damage</keyword>
<evidence type="ECO:0000259" key="18">
    <source>
        <dbReference type="PROSITE" id="PS50290"/>
    </source>
</evidence>
<dbReference type="Proteomes" id="UP000005222">
    <property type="component" value="Chromosome K"/>
</dbReference>
<evidence type="ECO:0000256" key="14">
    <source>
        <dbReference type="ARBA" id="ARBA00047899"/>
    </source>
</evidence>
<evidence type="ECO:0000256" key="9">
    <source>
        <dbReference type="ARBA" id="ARBA00022763"/>
    </source>
</evidence>
<feature type="domain" description="FAT" evidence="19">
    <location>
        <begin position="1840"/>
        <end position="2441"/>
    </location>
</feature>
<comment type="catalytic activity">
    <reaction evidence="14 16">
        <text>L-threonyl-[protein] + ATP = O-phospho-L-threonyl-[protein] + ADP + H(+)</text>
        <dbReference type="Rhea" id="RHEA:46608"/>
        <dbReference type="Rhea" id="RHEA-COMP:11060"/>
        <dbReference type="Rhea" id="RHEA-COMP:11605"/>
        <dbReference type="ChEBI" id="CHEBI:15378"/>
        <dbReference type="ChEBI" id="CHEBI:30013"/>
        <dbReference type="ChEBI" id="CHEBI:30616"/>
        <dbReference type="ChEBI" id="CHEBI:61977"/>
        <dbReference type="ChEBI" id="CHEBI:456216"/>
        <dbReference type="EC" id="2.7.11.1"/>
    </reaction>
</comment>
<comment type="subcellular location">
    <subcellularLocation>
        <location evidence="2 16">Chromosome</location>
        <location evidence="2 16">Telomere</location>
    </subcellularLocation>
    <subcellularLocation>
        <location evidence="1 16">Nucleus</location>
    </subcellularLocation>
</comment>
<dbReference type="InterPro" id="IPR014009">
    <property type="entry name" value="PIK_FAT"/>
</dbReference>
<evidence type="ECO:0000256" key="10">
    <source>
        <dbReference type="ARBA" id="ARBA00022777"/>
    </source>
</evidence>
<organism evidence="21 23">
    <name type="scientific">Pichia sorbitophila (strain ATCC MYA-4447 / BCRC 22081 / CBS 7064 / NBRC 10061 / NRRL Y-12695)</name>
    <name type="common">Hybrid yeast</name>
    <dbReference type="NCBI Taxonomy" id="559304"/>
    <lineage>
        <taxon>Eukaryota</taxon>
        <taxon>Fungi</taxon>
        <taxon>Dikarya</taxon>
        <taxon>Ascomycota</taxon>
        <taxon>Saccharomycotina</taxon>
        <taxon>Pichiomycetes</taxon>
        <taxon>Debaryomycetaceae</taxon>
        <taxon>Millerozyma</taxon>
    </lineage>
</organism>
<dbReference type="InterPro" id="IPR021668">
    <property type="entry name" value="TAN"/>
</dbReference>
<dbReference type="GO" id="GO:0000781">
    <property type="term" value="C:chromosome, telomeric region"/>
    <property type="evidence" value="ECO:0007669"/>
    <property type="project" value="UniProtKB-SubCell"/>
</dbReference>
<dbReference type="Pfam" id="PF00454">
    <property type="entry name" value="PI3_PI4_kinase"/>
    <property type="match status" value="1"/>
</dbReference>
<feature type="domain" description="PI3K/PI4K catalytic" evidence="18">
    <location>
        <begin position="2546"/>
        <end position="2859"/>
    </location>
</feature>
<dbReference type="Proteomes" id="UP000005222">
    <property type="component" value="Chromosome L"/>
</dbReference>
<reference evidence="23" key="2">
    <citation type="journal article" date="2012" name="G3 (Bethesda)">
        <title>Pichia sorbitophila, an interspecies yeast hybrid reveals early steps of genome resolution following polyploidization.</title>
        <authorList>
            <person name="Leh Louis V."/>
            <person name="Despons L."/>
            <person name="Friedrich A."/>
            <person name="Martin T."/>
            <person name="Durrens P."/>
            <person name="Casaregola S."/>
            <person name="Neuveglise C."/>
            <person name="Fairhead C."/>
            <person name="Marck C."/>
            <person name="Cruz J.A."/>
            <person name="Straub M.L."/>
            <person name="Kugler V."/>
            <person name="Sacerdot C."/>
            <person name="Uzunov Z."/>
            <person name="Thierry A."/>
            <person name="Weiss S."/>
            <person name="Bleykasten C."/>
            <person name="De Montigny J."/>
            <person name="Jacques N."/>
            <person name="Jung P."/>
            <person name="Lemaire M."/>
            <person name="Mallet S."/>
            <person name="Morel G."/>
            <person name="Richard G.F."/>
            <person name="Sarkar A."/>
            <person name="Savel G."/>
            <person name="Schacherer J."/>
            <person name="Seret M.L."/>
            <person name="Talla E."/>
            <person name="Samson G."/>
            <person name="Jubin C."/>
            <person name="Poulain J."/>
            <person name="Vacherie B."/>
            <person name="Barbe V."/>
            <person name="Pelletier E."/>
            <person name="Sherman D.J."/>
            <person name="Westhof E."/>
            <person name="Weissenbach J."/>
            <person name="Baret P.V."/>
            <person name="Wincker P."/>
            <person name="Gaillardin C."/>
            <person name="Dujon B."/>
            <person name="Souciet J.L."/>
        </authorList>
    </citation>
    <scope>NUCLEOTIDE SEQUENCE [LARGE SCALE GENOMIC DNA]</scope>
    <source>
        <strain evidence="23">ATCC MYA-4447 / BCRC 22081 / CBS 7064 / NBRC 10061 / NRRL Y-12695</strain>
    </source>
</reference>
<dbReference type="GO" id="GO:0006281">
    <property type="term" value="P:DNA repair"/>
    <property type="evidence" value="ECO:0007669"/>
    <property type="project" value="InterPro"/>
</dbReference>
<reference evidence="21" key="1">
    <citation type="submission" date="2011-10" db="EMBL/GenBank/DDBJ databases">
        <authorList>
            <person name="Genoscope - CEA"/>
        </authorList>
    </citation>
    <scope>NUCLEOTIDE SEQUENCE</scope>
</reference>
<dbReference type="InParanoid" id="G8Y924"/>
<dbReference type="PROSITE" id="PS50290">
    <property type="entry name" value="PI3_4_KINASE_3"/>
    <property type="match status" value="1"/>
</dbReference>
<dbReference type="InterPro" id="IPR038980">
    <property type="entry name" value="ATM_plant"/>
</dbReference>
<dbReference type="InterPro" id="IPR018936">
    <property type="entry name" value="PI3/4_kinase_CS"/>
</dbReference>
<keyword evidence="8 16" id="KW-0547">Nucleotide-binding</keyword>
<dbReference type="EC" id="2.7.11.1" evidence="4 16"/>
<keyword evidence="6 16" id="KW-0723">Serine/threonine-protein kinase</keyword>
<comment type="similarity">
    <text evidence="3 16">Belongs to the PI3/PI4-kinase family. ATM subfamily.</text>
</comment>
<sequence length="2892" mass="333089">MDANDISRICILVQSSKIKERNEGLDELERLASARWTMNQKQFDSIVNSVLMSIASEQTNYLKNNALATEQRINKASTALLLLVRKSLRFNQELMHRGMQSKIKYKVYLNLCMTIKNIFFLNDKVYDFYGVDFARILHTVVSEGFFMEHINVDDWRILFSFTIDSCFHFLKIDQDANGYHHKMTMESFTILHFLIMANLPLLSQRLHLSFSKVDHSILYNLLFSAFSLKKKDSFLTVILLKIVNKLVISFSTEDAFFARSLINLVFKVGVQFFTSQYESIQNQCLIFVNIPAVRKFAGSEPFPSLPPEQNFDENSSLESGTASLFSDSDTQRSISSSDDSLLVYNLGSLICNLIYNLYYLPTGLDFNNVGLILDRKIQLNIFNLGSKFFSSGSLEETPSLRSWLALSSLVKLCDLFYELRSKSNKGLDTSFTRHSDSSEASVKKRQKLDNVKTALAKSYDPAEFYEELINSMDERLRRIGLQLLTFHYEISLATISQYSEKKGAIEEHLCSPELIPFLSFNFVNGHANHSKFLKLVLMTFDNTRLNYWSLLACNVIVNTFIKLELLIDDNSFCSAFKISLDLLRQKDSSELACDIISLLLRNNTNALHADESIKGKIETIVDLADTYGPYFIGKAAFNFWFAIGKSIKTIGFSKAFSLNRKITDWLISRLGSTFSENFELVDELDISYFITWLSGKLSSARRRNIPILRAFSFERSHHETVTVVNNIEDFMFFQDRKSKHVEYDTSEGAAEDLFSELSIPQDLFYKLADFSKTFAKFNQGMAFKWCVTLLEYSQSIKESTLLAELTSLIQTNCLVTFEEIKNTSIECDITRVSEIFNQVNYTSLSNEVLQYIASSYVINSILEKARNNLIETHDRNRVDSELVANTFSSEFDSSPRETSYSPRELHPDLLYDLGLFSHSTCISIVKLMFNFGIIKAETKSRTIEEILSYCNNLTPYEVLEVLDYISSDVTSGKIKKSELSASTVKLILRTIGEHILSHHMLERSDNALTLVANFSKVAISINEFVVDQAYYDDCKDLMDFLWDCGSKHLLLGSESYFQYLSLLCYILSSDFQYKSQEEIRLEFVTLLSDAPNYLKFRSIPLTIEHMRRIPVPDQMNFYRKIYSTFELSHSKSSQFLTTTILLLLLGKCSFHIMISALFNLMEFSKLPNFSHCMKFSLKLIYGYENSSLLRKFFKNTSLSLLKFWFIYGHEVKEFPYEIYGYDSFNSFINNNFREIVALTLSNYEKFKHNIKLHEVSEIMSLSHNEIISESLSLIIPMAYGKMGVRNKVFDDLSSFLGSNLKGPIQDNLFLILSQIVKCIDVVQEEELLNWSIDKKNCPITTSRSAKLASSLVSISSRTGHELFTSILEQYSRKDSDWKAKVYFFIVIDLCRQFKSSMYDDQRRMNLRRMRFLIISNKELSSSSLCFTLLVDTYSSNMMNPIVSHEVVSIFNLFKLENIVKDKRTFLAKIAKLSGILLHNNSYLKAEHNGMIHVLNRFLAKSLDEHKEITILRASLLASSKEEFQLRTSDIECFFNQYDDYFFLNCELLQNMVFLIAHLFPRITVYDDAGSFENVVKVILNLNLTSYINKKDFMEWCATYVGRFYSLQPKLSGSSHLIYSKRIELSEMFSIIKEHEPLNYIIRSVVDNCQTDTGENILAYDVLSVIMWESKSDEKEYNFFNIGSFNNWLKHLLPFDYHTFRVLNENIADPIVKYTSLNDFVTSFPVISTQCTILDWSNELLLTILLELSIKKTLAYSLYEYALSARSFAKRLIPTLVCQYLKWAKKNQVKTVIEFIKLGIDGSITNNTVRTFLEIVLFLRMGSSEGVPNFGVVYDSIDLSKVYKISLEQNLPETALLFFEEYFYKNSFRSWLQNSSELSDIYEMIDNNDLIHGLPQETSIDHSLKMLYRFSDPLQKLHFSSAELDAKMTLGSDFQKVGTIKHMREHGMLGIPKMLSDGRPFSDSEEESYEIAWKLNSWNVPASPMPMKPHEFYYSLVKSIHDYPSKAYDFTVHHLTRAFSLKDQIYESSTTAKEFKESMNAWMSAVMNISSIQKLLKTSDKNILHFEHKFIQNATWLSKDDIYESENFHLLRKSIYQILAENSTLSKSYTSDYLWACAFTNLLSYNKICISAAEPQRMVTSLLLMNEIVDTKFERIDSDFEGYYSDIERSLKFQSALTLWNQKQGATSISILKELMHESNGDLKKCYLSASSPMVKSYIIEWTSESRQESSHNIMEKYVLPTAEEIGQDSPCRDHGKIYYILANFCENQYRSPNLIDQIQILDRQVELKKKEIDEMKVHYGKTPVARDEKKTVQKYYSKLKASLNSETVDLTFLQENRTRFLLKAGEFYLKSILINSDDEEILDKFFSLWLEHSNKAELHERIKDDMKHLPSHCLISWSTQLFSRLSYDHSEFQNIVSEQILKLCRDHPFHSLYGLMSLRKHESYARNSENRLLELKSSAADKIWKSLCLSSEDQLVQTLSGVDELCAHAIALAEHKCGKSRTVDIRKLTSGDFWLYKLPKIPPPTLSLKVDLTKKYDKVPLLTSIDPSVSVASSGLSLPKIVTFQLTDGTQHKALFKHGTDDLRQDSIMEQVFEKVNNIFSRDRECSQRSLRIRTYKAIPLGPEAGMIEFVPNSIALIDVIRPYHQIRDKMKPEKARELMKNSQGADMNERIKIFERICQDISPVLGNFFFDNFDTPEKWFASKVCYTRGIATTSIVGHILGLGDRHCNNILLDKDNGEPVHIDLGVAFDQGKKLPIPETVPFRLTRDIIDGFGITGTAGMFSISCNHTYRVLRDNQKHILAVLDVLRWDPLYSWIISPIRRKKIQTLDTKGDPEPVKLEEDGSEGSRALLKVAEKLSGGGLSIEATVRELTQEASSYQNLALIYYGWCPFF</sequence>
<evidence type="ECO:0000256" key="6">
    <source>
        <dbReference type="ARBA" id="ARBA00022527"/>
    </source>
</evidence>
<dbReference type="Pfam" id="PF11640">
    <property type="entry name" value="TAN"/>
    <property type="match status" value="1"/>
</dbReference>
<evidence type="ECO:0000256" key="16">
    <source>
        <dbReference type="RuleBase" id="RU365027"/>
    </source>
</evidence>
<evidence type="ECO:0000256" key="12">
    <source>
        <dbReference type="ARBA" id="ARBA00022895"/>
    </source>
</evidence>
<dbReference type="eggNOG" id="KOG0892">
    <property type="taxonomic scope" value="Eukaryota"/>
</dbReference>
<keyword evidence="10 16" id="KW-0418">Kinase</keyword>
<comment type="function">
    <text evidence="16">Serine/threonine protein kinase which activates checkpoint signaling upon genotoxic stresses such as ionizing radiation (IR), ultraviolet light (UV), or DNA replication stalling, thereby acting as a DNA damage sensor. Recognizes the substrate consensus sequence [ST]-Q. Phosphorylates histone H2A to form H2AS128ph (gamma-H2A) at sites of DNA damage, involved in the regulation of DNA damage response mechanism. Required for the control of telomere length and genome stability.</text>
</comment>
<dbReference type="Gene3D" id="1.10.1070.11">
    <property type="entry name" value="Phosphatidylinositol 3-/4-kinase, catalytic domain"/>
    <property type="match status" value="1"/>
</dbReference>
<keyword evidence="13 16" id="KW-0539">Nucleus</keyword>
<evidence type="ECO:0000256" key="8">
    <source>
        <dbReference type="ARBA" id="ARBA00022741"/>
    </source>
</evidence>
<dbReference type="HOGENOM" id="CLU_000178_8_1_1"/>
<name>G8Y924_PICSO</name>
<dbReference type="PROSITE" id="PS51190">
    <property type="entry name" value="FATC"/>
    <property type="match status" value="1"/>
</dbReference>
<evidence type="ECO:0000259" key="20">
    <source>
        <dbReference type="PROSITE" id="PS51190"/>
    </source>
</evidence>
<evidence type="ECO:0000256" key="13">
    <source>
        <dbReference type="ARBA" id="ARBA00023242"/>
    </source>
</evidence>
<evidence type="ECO:0000313" key="22">
    <source>
        <dbReference type="EMBL" id="CCE84969.1"/>
    </source>
</evidence>
<dbReference type="GO" id="GO:0006325">
    <property type="term" value="P:chromatin organization"/>
    <property type="evidence" value="ECO:0007669"/>
    <property type="project" value="UniProtKB-KW"/>
</dbReference>
<dbReference type="InterPro" id="IPR044107">
    <property type="entry name" value="PIKKc_ATM"/>
</dbReference>
<dbReference type="SMART" id="SM00146">
    <property type="entry name" value="PI3Kc"/>
    <property type="match status" value="1"/>
</dbReference>
<feature type="compositionally biased region" description="Low complexity" evidence="17">
    <location>
        <begin position="326"/>
        <end position="335"/>
    </location>
</feature>
<dbReference type="STRING" id="559304.G8Y924"/>
<evidence type="ECO:0000256" key="11">
    <source>
        <dbReference type="ARBA" id="ARBA00022840"/>
    </source>
</evidence>
<dbReference type="PANTHER" id="PTHR37079:SF4">
    <property type="entry name" value="SERINE_THREONINE-PROTEIN KINASE ATM"/>
    <property type="match status" value="1"/>
</dbReference>
<dbReference type="PROSITE" id="PS00915">
    <property type="entry name" value="PI3_4_KINASE_1"/>
    <property type="match status" value="1"/>
</dbReference>
<dbReference type="GO" id="GO:0004674">
    <property type="term" value="F:protein serine/threonine kinase activity"/>
    <property type="evidence" value="ECO:0007669"/>
    <property type="project" value="UniProtKB-KW"/>
</dbReference>
<dbReference type="InterPro" id="IPR000403">
    <property type="entry name" value="PI3/4_kinase_cat_dom"/>
</dbReference>
<dbReference type="CDD" id="cd05171">
    <property type="entry name" value="PIKKc_ATM"/>
    <property type="match status" value="1"/>
</dbReference>
<keyword evidence="23" id="KW-1185">Reference proteome</keyword>
<keyword evidence="16" id="KW-0158">Chromosome</keyword>
<feature type="compositionally biased region" description="Polar residues" evidence="17">
    <location>
        <begin position="313"/>
        <end position="325"/>
    </location>
</feature>
<dbReference type="InterPro" id="IPR011009">
    <property type="entry name" value="Kinase-like_dom_sf"/>
</dbReference>
<dbReference type="GO" id="GO:0005524">
    <property type="term" value="F:ATP binding"/>
    <property type="evidence" value="ECO:0007669"/>
    <property type="project" value="UniProtKB-KW"/>
</dbReference>
<dbReference type="Gene3D" id="3.30.1010.10">
    <property type="entry name" value="Phosphatidylinositol 3-kinase Catalytic Subunit, Chain A, domain 4"/>
    <property type="match status" value="1"/>
</dbReference>